<name>A0A1D2LZJ1_BROTH</name>
<sequence>MKTIQTLDAPQAIGPYSQGQKVGDLHFFSGQIPLDPQTGEMVGETIAEQTDQVMKNIKALLESCGGNYSNIVKTTIFTTDLGGFAELNEAYSAALGEVRPARSCVEVAALPKNALVEIEMIAEIKK</sequence>
<dbReference type="OrthoDB" id="9803101at2"/>
<evidence type="ECO:0000256" key="1">
    <source>
        <dbReference type="ARBA" id="ARBA00010552"/>
    </source>
</evidence>
<dbReference type="GO" id="GO:0005829">
    <property type="term" value="C:cytosol"/>
    <property type="evidence" value="ECO:0007669"/>
    <property type="project" value="TreeGrafter"/>
</dbReference>
<dbReference type="InterPro" id="IPR006056">
    <property type="entry name" value="RidA"/>
</dbReference>
<evidence type="ECO:0000313" key="3">
    <source>
        <dbReference type="Proteomes" id="UP000243591"/>
    </source>
</evidence>
<comment type="similarity">
    <text evidence="1">Belongs to the RutC family.</text>
</comment>
<reference evidence="2 3" key="1">
    <citation type="submission" date="2017-09" db="EMBL/GenBank/DDBJ databases">
        <title>Complete Genome Sequences of Two Strains of the Meat Spoilage Bacterium Brochothrix thermosphacta Isolated from Ground Chicken.</title>
        <authorList>
            <person name="Paoli G.C."/>
            <person name="Wijey C."/>
            <person name="Chen C.-Y."/>
            <person name="Nguyen L."/>
            <person name="Yan X."/>
            <person name="Irwin P.L."/>
        </authorList>
    </citation>
    <scope>NUCLEOTIDE SEQUENCE [LARGE SCALE GENOMIC DNA]</scope>
    <source>
        <strain evidence="2 3">BI</strain>
    </source>
</reference>
<dbReference type="RefSeq" id="WP_069125239.1">
    <property type="nucleotide sequence ID" value="NZ_CP023483.1"/>
</dbReference>
<dbReference type="SUPFAM" id="SSF55298">
    <property type="entry name" value="YjgF-like"/>
    <property type="match status" value="1"/>
</dbReference>
<dbReference type="CDD" id="cd00448">
    <property type="entry name" value="YjgF_YER057c_UK114_family"/>
    <property type="match status" value="1"/>
</dbReference>
<evidence type="ECO:0000313" key="2">
    <source>
        <dbReference type="EMBL" id="ATF25115.1"/>
    </source>
</evidence>
<dbReference type="NCBIfam" id="TIGR00004">
    <property type="entry name" value="Rid family detoxifying hydrolase"/>
    <property type="match status" value="1"/>
</dbReference>
<dbReference type="PANTHER" id="PTHR11803">
    <property type="entry name" value="2-IMINOBUTANOATE/2-IMINOPROPANOATE DEAMINASE RIDA"/>
    <property type="match status" value="1"/>
</dbReference>
<dbReference type="GO" id="GO:0019239">
    <property type="term" value="F:deaminase activity"/>
    <property type="evidence" value="ECO:0007669"/>
    <property type="project" value="TreeGrafter"/>
</dbReference>
<protein>
    <submittedName>
        <fullName evidence="2">RidA family protein</fullName>
    </submittedName>
</protein>
<dbReference type="InterPro" id="IPR006175">
    <property type="entry name" value="YjgF/YER057c/UK114"/>
</dbReference>
<dbReference type="Proteomes" id="UP000243591">
    <property type="component" value="Chromosome"/>
</dbReference>
<dbReference type="STRING" id="2756.BFR44_02270"/>
<dbReference type="PROSITE" id="PS01094">
    <property type="entry name" value="UPF0076"/>
    <property type="match status" value="1"/>
</dbReference>
<dbReference type="FunFam" id="3.30.1330.40:FF:000001">
    <property type="entry name" value="L-PSP family endoribonuclease"/>
    <property type="match status" value="1"/>
</dbReference>
<keyword evidence="3" id="KW-1185">Reference proteome</keyword>
<accession>A0A1D2LZJ1</accession>
<dbReference type="Pfam" id="PF01042">
    <property type="entry name" value="Ribonuc_L-PSP"/>
    <property type="match status" value="1"/>
</dbReference>
<dbReference type="EMBL" id="CP023483">
    <property type="protein sequence ID" value="ATF25115.1"/>
    <property type="molecule type" value="Genomic_DNA"/>
</dbReference>
<dbReference type="AlphaFoldDB" id="A0A1D2LZJ1"/>
<organism evidence="2 3">
    <name type="scientific">Brochothrix thermosphacta</name>
    <name type="common">Microbacterium thermosphactum</name>
    <dbReference type="NCBI Taxonomy" id="2756"/>
    <lineage>
        <taxon>Bacteria</taxon>
        <taxon>Bacillati</taxon>
        <taxon>Bacillota</taxon>
        <taxon>Bacilli</taxon>
        <taxon>Bacillales</taxon>
        <taxon>Listeriaceae</taxon>
        <taxon>Brochothrix</taxon>
    </lineage>
</organism>
<gene>
    <name evidence="2" type="ORF">CNY62_01245</name>
</gene>
<dbReference type="KEGG" id="bths:CNY62_01245"/>
<dbReference type="InterPro" id="IPR035959">
    <property type="entry name" value="RutC-like_sf"/>
</dbReference>
<proteinExistence type="inferred from homology"/>
<dbReference type="Gene3D" id="3.30.1330.40">
    <property type="entry name" value="RutC-like"/>
    <property type="match status" value="1"/>
</dbReference>
<dbReference type="PANTHER" id="PTHR11803:SF39">
    <property type="entry name" value="2-IMINOBUTANOATE_2-IMINOPROPANOATE DEAMINASE"/>
    <property type="match status" value="1"/>
</dbReference>
<dbReference type="InterPro" id="IPR019897">
    <property type="entry name" value="RidA_CS"/>
</dbReference>